<reference evidence="1 2" key="1">
    <citation type="submission" date="2019-12" db="EMBL/GenBank/DDBJ databases">
        <title>Nocardia macrotermitis sp. nov. and Nocardia aurantia sp. nov., isolated from the gut of the fungus growing-termite Macrotermes natalensis.</title>
        <authorList>
            <person name="Christine B."/>
            <person name="Rene B."/>
        </authorList>
    </citation>
    <scope>NUCLEOTIDE SEQUENCE [LARGE SCALE GENOMIC DNA]</scope>
    <source>
        <strain evidence="1 2">DSM 102126</strain>
    </source>
</reference>
<accession>A0A6I4W7W6</accession>
<sequence length="535" mass="57782">MSVRTVYRLLGVDPTPTGMLDVLDLDRYDDLTYTITFPEDHLGCPSLLVSGQFDIHRASWCDEVTGLTGVDVDLPRLDTAALLIAAVAGEVYAIGFDQGWRLVPDAHKDPSFGLRVAVRGIDPAQVNDIVRRRLSGRGRQDATRAPSGLRIAAIGLSQHEELVRELGGRLSARLLNLPRDGQVRVVGSAGLHLPLPDEPEVLRATLAALSQIHAADPHPDLAFVEEIVPVGDPDTLRTLNAALDDALRDPATECVSLAVPSALADRFATASGYVVRIDGTSARGDDLDINVIRARAVSGPTKSPSQALRAGQIVLTGEDGRRVGSAAAIKWIDAWLTEEHRHYFLTESNWYEGGADYLASIDREVTKLISSEPSVVLPPWHPGEHERAYNERAQNERLTCLDRKFIKTALHRHNGLEVCDLYGADGELICVKPADGAGPLSHLAVQALAGVQTLLHDAEARKMFNELVGAASKGKRSVPSDTRPHKVILAIHLKTGRTLTTATLFPLARIALVGMARALRQDVAVEVIGIPGEPC</sequence>
<dbReference type="AlphaFoldDB" id="A0A6I4W7W6"/>
<evidence type="ECO:0000313" key="2">
    <source>
        <dbReference type="Proteomes" id="UP000431901"/>
    </source>
</evidence>
<dbReference type="EMBL" id="WUTW01000002">
    <property type="protein sequence ID" value="MXQ64840.1"/>
    <property type="molecule type" value="Genomic_DNA"/>
</dbReference>
<dbReference type="Pfam" id="PF19614">
    <property type="entry name" value="DUF6119"/>
    <property type="match status" value="1"/>
</dbReference>
<protein>
    <recommendedName>
        <fullName evidence="3">Sporadically distributed protein, TIGR04141 family</fullName>
    </recommendedName>
</protein>
<evidence type="ECO:0008006" key="3">
    <source>
        <dbReference type="Google" id="ProtNLM"/>
    </source>
</evidence>
<name>A0A6I4W7W6_9ACTN</name>
<dbReference type="RefSeq" id="WP_161103009.1">
    <property type="nucleotide sequence ID" value="NZ_JBHLYI010000001.1"/>
</dbReference>
<dbReference type="NCBIfam" id="TIGR04141">
    <property type="entry name" value="TIGR04141 family sporadically distributed protein"/>
    <property type="match status" value="1"/>
</dbReference>
<proteinExistence type="predicted"/>
<dbReference type="InterPro" id="IPR026487">
    <property type="entry name" value="CHP04141"/>
</dbReference>
<evidence type="ECO:0000313" key="1">
    <source>
        <dbReference type="EMBL" id="MXQ64840.1"/>
    </source>
</evidence>
<organism evidence="1 2">
    <name type="scientific">Actinomadura rayongensis</name>
    <dbReference type="NCBI Taxonomy" id="1429076"/>
    <lineage>
        <taxon>Bacteria</taxon>
        <taxon>Bacillati</taxon>
        <taxon>Actinomycetota</taxon>
        <taxon>Actinomycetes</taxon>
        <taxon>Streptosporangiales</taxon>
        <taxon>Thermomonosporaceae</taxon>
        <taxon>Actinomadura</taxon>
    </lineage>
</organism>
<dbReference type="Proteomes" id="UP000431901">
    <property type="component" value="Unassembled WGS sequence"/>
</dbReference>
<comment type="caution">
    <text evidence="1">The sequence shown here is derived from an EMBL/GenBank/DDBJ whole genome shotgun (WGS) entry which is preliminary data.</text>
</comment>
<keyword evidence="2" id="KW-1185">Reference proteome</keyword>
<gene>
    <name evidence="1" type="ORF">GQ466_12405</name>
</gene>
<dbReference type="OrthoDB" id="3323334at2"/>